<keyword evidence="4 10" id="KW-0812">Transmembrane</keyword>
<dbReference type="Proteomes" id="UP000291343">
    <property type="component" value="Unassembled WGS sequence"/>
</dbReference>
<comment type="subcellular location">
    <subcellularLocation>
        <location evidence="1 10">Cell membrane</location>
        <topology evidence="1 10">Multi-pass membrane protein</topology>
    </subcellularLocation>
</comment>
<dbReference type="EMBL" id="QKKF02026461">
    <property type="protein sequence ID" value="RZF36375.1"/>
    <property type="molecule type" value="Genomic_DNA"/>
</dbReference>
<feature type="transmembrane region" description="Helical" evidence="10">
    <location>
        <begin position="307"/>
        <end position="325"/>
    </location>
</feature>
<dbReference type="Pfam" id="PF02949">
    <property type="entry name" value="7tm_6"/>
    <property type="match status" value="1"/>
</dbReference>
<keyword evidence="8 10" id="KW-0675">Receptor</keyword>
<evidence type="ECO:0000256" key="8">
    <source>
        <dbReference type="ARBA" id="ARBA00023170"/>
    </source>
</evidence>
<dbReference type="PANTHER" id="PTHR21137">
    <property type="entry name" value="ODORANT RECEPTOR"/>
    <property type="match status" value="1"/>
</dbReference>
<organism evidence="11 12">
    <name type="scientific">Laodelphax striatellus</name>
    <name type="common">Small brown planthopper</name>
    <name type="synonym">Delphax striatella</name>
    <dbReference type="NCBI Taxonomy" id="195883"/>
    <lineage>
        <taxon>Eukaryota</taxon>
        <taxon>Metazoa</taxon>
        <taxon>Ecdysozoa</taxon>
        <taxon>Arthropoda</taxon>
        <taxon>Hexapoda</taxon>
        <taxon>Insecta</taxon>
        <taxon>Pterygota</taxon>
        <taxon>Neoptera</taxon>
        <taxon>Paraneoptera</taxon>
        <taxon>Hemiptera</taxon>
        <taxon>Auchenorrhyncha</taxon>
        <taxon>Fulgoroidea</taxon>
        <taxon>Delphacidae</taxon>
        <taxon>Criomorphinae</taxon>
        <taxon>Laodelphax</taxon>
    </lineage>
</organism>
<evidence type="ECO:0000256" key="7">
    <source>
        <dbReference type="ARBA" id="ARBA00023136"/>
    </source>
</evidence>
<dbReference type="OrthoDB" id="6631264at2759"/>
<evidence type="ECO:0000256" key="1">
    <source>
        <dbReference type="ARBA" id="ARBA00004651"/>
    </source>
</evidence>
<dbReference type="GO" id="GO:0004984">
    <property type="term" value="F:olfactory receptor activity"/>
    <property type="evidence" value="ECO:0007669"/>
    <property type="project" value="InterPro"/>
</dbReference>
<evidence type="ECO:0000256" key="5">
    <source>
        <dbReference type="ARBA" id="ARBA00022725"/>
    </source>
</evidence>
<proteinExistence type="inferred from homology"/>
<keyword evidence="7 10" id="KW-0472">Membrane</keyword>
<evidence type="ECO:0000313" key="12">
    <source>
        <dbReference type="Proteomes" id="UP000291343"/>
    </source>
</evidence>
<sequence length="407" mass="47807">MENTRFLRDYITLLKYDKPHNSLPILLLSTNVFAMLINCFMAIMVEEDVEKFLLEVSRFVLNSILLFSILNHSFNPGRVMKLLELVEDDSLVKEHDFMDRKDKWTKFEMFYEKRRKSLKVKNHYLIIIWRIVFMVEMIERPVNLFLSKKEIIRIESGDAPTPNVSYTPAGLESLCFFCYLFSSQLLTVTVFFMECYLLESCLWMPTEKLIADFETIYILLEDLAVDFPVKNENLKGPTNPKMVSITKIATLKADMRRVIACHQKICRNFRVCADNANSTTITITSLAVIESCFNAYRTLQSQTLKEAVNFVMLFGLVNLMILYLFNNGQRLFNQNDILRRCLTELPWIDKPRWFRQAVHMMMIRANYDIQLKPYGIFVINLNSFKEFMKFTASSSNVFYTIKQTSRS</sequence>
<dbReference type="InParanoid" id="A0A482WRY1"/>
<evidence type="ECO:0000256" key="2">
    <source>
        <dbReference type="ARBA" id="ARBA00022475"/>
    </source>
</evidence>
<keyword evidence="12" id="KW-1185">Reference proteome</keyword>
<evidence type="ECO:0000256" key="3">
    <source>
        <dbReference type="ARBA" id="ARBA00022606"/>
    </source>
</evidence>
<evidence type="ECO:0000256" key="6">
    <source>
        <dbReference type="ARBA" id="ARBA00022989"/>
    </source>
</evidence>
<feature type="transmembrane region" description="Helical" evidence="10">
    <location>
        <begin position="21"/>
        <end position="44"/>
    </location>
</feature>
<keyword evidence="3 10" id="KW-0716">Sensory transduction</keyword>
<dbReference type="GO" id="GO:0007165">
    <property type="term" value="P:signal transduction"/>
    <property type="evidence" value="ECO:0007669"/>
    <property type="project" value="UniProtKB-KW"/>
</dbReference>
<evidence type="ECO:0000256" key="10">
    <source>
        <dbReference type="RuleBase" id="RU351113"/>
    </source>
</evidence>
<gene>
    <name evidence="11" type="ORF">LSTR_LSTR002971</name>
</gene>
<keyword evidence="2" id="KW-1003">Cell membrane</keyword>
<keyword evidence="9 10" id="KW-0807">Transducer</keyword>
<dbReference type="GO" id="GO:0005549">
    <property type="term" value="F:odorant binding"/>
    <property type="evidence" value="ECO:0007669"/>
    <property type="project" value="InterPro"/>
</dbReference>
<dbReference type="GO" id="GO:0005886">
    <property type="term" value="C:plasma membrane"/>
    <property type="evidence" value="ECO:0007669"/>
    <property type="project" value="UniProtKB-SubCell"/>
</dbReference>
<evidence type="ECO:0000256" key="4">
    <source>
        <dbReference type="ARBA" id="ARBA00022692"/>
    </source>
</evidence>
<evidence type="ECO:0000313" key="11">
    <source>
        <dbReference type="EMBL" id="RZF36375.1"/>
    </source>
</evidence>
<keyword evidence="5 10" id="KW-0552">Olfaction</keyword>
<protein>
    <recommendedName>
        <fullName evidence="10">Odorant receptor</fullName>
    </recommendedName>
</protein>
<dbReference type="PANTHER" id="PTHR21137:SF35">
    <property type="entry name" value="ODORANT RECEPTOR 19A-RELATED"/>
    <property type="match status" value="1"/>
</dbReference>
<comment type="caution">
    <text evidence="11">The sequence shown here is derived from an EMBL/GenBank/DDBJ whole genome shotgun (WGS) entry which is preliminary data.</text>
</comment>
<evidence type="ECO:0000256" key="9">
    <source>
        <dbReference type="ARBA" id="ARBA00023224"/>
    </source>
</evidence>
<comment type="similarity">
    <text evidence="10">Belongs to the insect chemoreceptor superfamily. Heteromeric odorant receptor channel (TC 1.A.69) family.</text>
</comment>
<dbReference type="AlphaFoldDB" id="A0A482WRY1"/>
<comment type="caution">
    <text evidence="10">Lacks conserved residue(s) required for the propagation of feature annotation.</text>
</comment>
<reference evidence="11 12" key="1">
    <citation type="journal article" date="2017" name="Gigascience">
        <title>Genome sequence of the small brown planthopper, Laodelphax striatellus.</title>
        <authorList>
            <person name="Zhu J."/>
            <person name="Jiang F."/>
            <person name="Wang X."/>
            <person name="Yang P."/>
            <person name="Bao Y."/>
            <person name="Zhao W."/>
            <person name="Wang W."/>
            <person name="Lu H."/>
            <person name="Wang Q."/>
            <person name="Cui N."/>
            <person name="Li J."/>
            <person name="Chen X."/>
            <person name="Luo L."/>
            <person name="Yu J."/>
            <person name="Kang L."/>
            <person name="Cui F."/>
        </authorList>
    </citation>
    <scope>NUCLEOTIDE SEQUENCE [LARGE SCALE GENOMIC DNA]</scope>
    <source>
        <strain evidence="11">Lst14</strain>
    </source>
</reference>
<keyword evidence="6 10" id="KW-1133">Transmembrane helix</keyword>
<name>A0A482WRY1_LAOST</name>
<dbReference type="InterPro" id="IPR004117">
    <property type="entry name" value="7tm6_olfct_rcpt"/>
</dbReference>
<accession>A0A482WRY1</accession>